<evidence type="ECO:0000256" key="4">
    <source>
        <dbReference type="PROSITE-ProRule" id="PRU00236"/>
    </source>
</evidence>
<feature type="binding site" evidence="3">
    <location>
        <position position="220"/>
    </location>
    <ligand>
        <name>NAD(+)</name>
        <dbReference type="ChEBI" id="CHEBI:57540"/>
    </ligand>
</feature>
<keyword evidence="3" id="KW-0963">Cytoplasm</keyword>
<dbReference type="Pfam" id="PF02146">
    <property type="entry name" value="SIR2"/>
    <property type="match status" value="1"/>
</dbReference>
<keyword evidence="7" id="KW-0378">Hydrolase</keyword>
<accession>A0A379E707</accession>
<dbReference type="GO" id="GO:0005737">
    <property type="term" value="C:cytoplasm"/>
    <property type="evidence" value="ECO:0007669"/>
    <property type="project" value="UniProtKB-SubCell"/>
</dbReference>
<dbReference type="GO" id="GO:0036055">
    <property type="term" value="F:protein-succinyllysine desuccinylase activity"/>
    <property type="evidence" value="ECO:0007669"/>
    <property type="project" value="UniProtKB-UniRule"/>
</dbReference>
<name>A0A379E707_9PORP</name>
<evidence type="ECO:0000256" key="3">
    <source>
        <dbReference type="HAMAP-Rule" id="MF_01121"/>
    </source>
</evidence>
<dbReference type="Proteomes" id="UP000254263">
    <property type="component" value="Unassembled WGS sequence"/>
</dbReference>
<evidence type="ECO:0000259" key="5">
    <source>
        <dbReference type="PROSITE" id="PS50305"/>
    </source>
</evidence>
<dbReference type="EC" id="2.3.1.286" evidence="3"/>
<gene>
    <name evidence="7" type="primary">cobB_1</name>
    <name evidence="3" type="synonym">cobB</name>
    <name evidence="7" type="ORF">NCTC11632_00547</name>
    <name evidence="6" type="ORF">NCTC13100_00491</name>
</gene>
<dbReference type="InterPro" id="IPR029035">
    <property type="entry name" value="DHS-like_NAD/FAD-binding_dom"/>
</dbReference>
<feature type="binding site" evidence="3">
    <location>
        <begin position="13"/>
        <end position="32"/>
    </location>
    <ligand>
        <name>NAD(+)</name>
        <dbReference type="ChEBI" id="CHEBI:57540"/>
    </ligand>
</feature>
<feature type="active site" description="Proton acceptor" evidence="3">
    <location>
        <position position="108"/>
    </location>
</feature>
<comment type="catalytic activity">
    <reaction evidence="3">
        <text>N(6)-acetyl-L-lysyl-[protein] + NAD(+) + H2O = 2''-O-acetyl-ADP-D-ribose + nicotinamide + L-lysyl-[protein]</text>
        <dbReference type="Rhea" id="RHEA:43636"/>
        <dbReference type="Rhea" id="RHEA-COMP:9752"/>
        <dbReference type="Rhea" id="RHEA-COMP:10731"/>
        <dbReference type="ChEBI" id="CHEBI:15377"/>
        <dbReference type="ChEBI" id="CHEBI:17154"/>
        <dbReference type="ChEBI" id="CHEBI:29969"/>
        <dbReference type="ChEBI" id="CHEBI:57540"/>
        <dbReference type="ChEBI" id="CHEBI:61930"/>
        <dbReference type="ChEBI" id="CHEBI:83767"/>
        <dbReference type="EC" id="2.3.1.286"/>
    </reaction>
</comment>
<dbReference type="GO" id="GO:0017136">
    <property type="term" value="F:histone deacetylase activity, NAD-dependent"/>
    <property type="evidence" value="ECO:0007669"/>
    <property type="project" value="TreeGrafter"/>
</dbReference>
<comment type="subcellular location">
    <subcellularLocation>
        <location evidence="3">Cytoplasm</location>
    </subcellularLocation>
</comment>
<dbReference type="Gene3D" id="3.40.50.1220">
    <property type="entry name" value="TPP-binding domain"/>
    <property type="match status" value="1"/>
</dbReference>
<dbReference type="CDD" id="cd01412">
    <property type="entry name" value="SIRT5_Af1_CobB"/>
    <property type="match status" value="1"/>
</dbReference>
<dbReference type="GO" id="GO:0070403">
    <property type="term" value="F:NAD+ binding"/>
    <property type="evidence" value="ECO:0007669"/>
    <property type="project" value="UniProtKB-UniRule"/>
</dbReference>
<evidence type="ECO:0000256" key="2">
    <source>
        <dbReference type="ARBA" id="ARBA00023027"/>
    </source>
</evidence>
<dbReference type="SUPFAM" id="SSF52467">
    <property type="entry name" value="DHS-like NAD/FAD-binding domain"/>
    <property type="match status" value="1"/>
</dbReference>
<dbReference type="EMBL" id="UGTI01000001">
    <property type="protein sequence ID" value="SUB77370.1"/>
    <property type="molecule type" value="Genomic_DNA"/>
</dbReference>
<dbReference type="PROSITE" id="PS50305">
    <property type="entry name" value="SIRTUIN"/>
    <property type="match status" value="1"/>
</dbReference>
<keyword evidence="2 3" id="KW-0520">NAD</keyword>
<sequence>MDTGRKKIVALTGAGMSAESGISTFRDSNGLWEQYRVEDVASIEGWIRNPKLVLDFYNARRASYKGCEPNEGHRLLAGLEKEYEVVVVTQNVDDLHERAGSTNIIHLHGELMKNCSDGHRETVFDVDPDNPELHLGDLAPDGTQLRPYIVWFGEAVPKITDAAREIETADIVLVIGTSLNVYPAAGLLAYAPSSAPVYLIDPKPVSSSYRSDIHKITAGASEGMRLFCEELKKTER</sequence>
<feature type="binding site" evidence="3">
    <location>
        <begin position="90"/>
        <end position="93"/>
    </location>
    <ligand>
        <name>NAD(+)</name>
        <dbReference type="ChEBI" id="CHEBI:57540"/>
    </ligand>
</feature>
<comment type="function">
    <text evidence="3">NAD-dependent lysine deacetylase and desuccinylase that specifically removes acetyl and succinyl groups on target proteins. Modulates the activities of several proteins which are inactive in their acylated form.</text>
</comment>
<organism evidence="7 8">
    <name type="scientific">Porphyromonas macacae</name>
    <dbReference type="NCBI Taxonomy" id="28115"/>
    <lineage>
        <taxon>Bacteria</taxon>
        <taxon>Pseudomonadati</taxon>
        <taxon>Bacteroidota</taxon>
        <taxon>Bacteroidia</taxon>
        <taxon>Bacteroidales</taxon>
        <taxon>Porphyromonadaceae</taxon>
        <taxon>Porphyromonas</taxon>
    </lineage>
</organism>
<dbReference type="PANTHER" id="PTHR11085">
    <property type="entry name" value="NAD-DEPENDENT PROTEIN DEACYLASE SIRTUIN-5, MITOCHONDRIAL-RELATED"/>
    <property type="match status" value="1"/>
</dbReference>
<protein>
    <recommendedName>
        <fullName evidence="3">NAD-dependent protein deacylase</fullName>
        <ecNumber evidence="3">2.3.1.286</ecNumber>
    </recommendedName>
    <alternativeName>
        <fullName evidence="3">Regulatory protein SIR2 homolog</fullName>
    </alternativeName>
</protein>
<evidence type="ECO:0000256" key="1">
    <source>
        <dbReference type="ARBA" id="ARBA00022679"/>
    </source>
</evidence>
<evidence type="ECO:0000313" key="9">
    <source>
        <dbReference type="Proteomes" id="UP000254263"/>
    </source>
</evidence>
<dbReference type="EMBL" id="UGTF01000002">
    <property type="protein sequence ID" value="SUB88478.1"/>
    <property type="molecule type" value="Genomic_DNA"/>
</dbReference>
<evidence type="ECO:0000313" key="6">
    <source>
        <dbReference type="EMBL" id="SUB77370.1"/>
    </source>
</evidence>
<dbReference type="InterPro" id="IPR026591">
    <property type="entry name" value="Sirtuin_cat_small_dom_sf"/>
</dbReference>
<feature type="binding site" evidence="3">
    <location>
        <begin position="176"/>
        <end position="178"/>
    </location>
    <ligand>
        <name>NAD(+)</name>
        <dbReference type="ChEBI" id="CHEBI:57540"/>
    </ligand>
</feature>
<evidence type="ECO:0000313" key="8">
    <source>
        <dbReference type="Proteomes" id="UP000254156"/>
    </source>
</evidence>
<comment type="domain">
    <text evidence="3">2 residues (Tyr-57 and Arg-60) present in a large hydrophobic pocket are probably involved in substrate specificity. They are important for desuccinylation activity, but dispensable for deacetylation activity.</text>
</comment>
<reference evidence="8 9" key="1">
    <citation type="submission" date="2018-06" db="EMBL/GenBank/DDBJ databases">
        <authorList>
            <consortium name="Pathogen Informatics"/>
            <person name="Doyle S."/>
        </authorList>
    </citation>
    <scope>NUCLEOTIDE SEQUENCE [LARGE SCALE GENOMIC DNA]</scope>
    <source>
        <strain evidence="7 8">NCTC11632</strain>
        <strain evidence="6 9">NCTC13100</strain>
    </source>
</reference>
<dbReference type="HAMAP" id="MF_01121">
    <property type="entry name" value="Sirtuin_ClassIII"/>
    <property type="match status" value="1"/>
</dbReference>
<feature type="binding site" evidence="3">
    <location>
        <position position="57"/>
    </location>
    <ligand>
        <name>substrate</name>
    </ligand>
</feature>
<dbReference type="PANTHER" id="PTHR11085:SF4">
    <property type="entry name" value="NAD-DEPENDENT PROTEIN DEACYLASE"/>
    <property type="match status" value="1"/>
</dbReference>
<dbReference type="GO" id="GO:0036054">
    <property type="term" value="F:protein-malonyllysine demalonylase activity"/>
    <property type="evidence" value="ECO:0007669"/>
    <property type="project" value="InterPro"/>
</dbReference>
<dbReference type="InterPro" id="IPR027546">
    <property type="entry name" value="Sirtuin_class_III"/>
</dbReference>
<dbReference type="InterPro" id="IPR026590">
    <property type="entry name" value="Ssirtuin_cat_dom"/>
</dbReference>
<dbReference type="Gene3D" id="3.30.1600.10">
    <property type="entry name" value="SIR2/SIRT2 'Small Domain"/>
    <property type="match status" value="1"/>
</dbReference>
<dbReference type="AlphaFoldDB" id="A0A379E707"/>
<dbReference type="InterPro" id="IPR003000">
    <property type="entry name" value="Sirtuin"/>
</dbReference>
<feature type="binding site" evidence="3">
    <location>
        <position position="60"/>
    </location>
    <ligand>
        <name>substrate</name>
    </ligand>
</feature>
<evidence type="ECO:0000313" key="7">
    <source>
        <dbReference type="EMBL" id="SUB88478.1"/>
    </source>
</evidence>
<dbReference type="Proteomes" id="UP000254156">
    <property type="component" value="Unassembled WGS sequence"/>
</dbReference>
<comment type="caution">
    <text evidence="3 4">Lacks conserved residue(s) required for the propagation of feature annotation.</text>
</comment>
<comment type="similarity">
    <text evidence="3">Belongs to the sirtuin family. Class III subfamily.</text>
</comment>
<dbReference type="InterPro" id="IPR050134">
    <property type="entry name" value="NAD-dep_sirtuin_deacylases"/>
</dbReference>
<dbReference type="OrthoDB" id="9800582at2"/>
<proteinExistence type="inferred from homology"/>
<comment type="catalytic activity">
    <reaction evidence="3">
        <text>N(6)-succinyl-L-lysyl-[protein] + NAD(+) + H2O = 2''-O-succinyl-ADP-D-ribose + nicotinamide + L-lysyl-[protein]</text>
        <dbReference type="Rhea" id="RHEA:47668"/>
        <dbReference type="Rhea" id="RHEA-COMP:9752"/>
        <dbReference type="Rhea" id="RHEA-COMP:11877"/>
        <dbReference type="ChEBI" id="CHEBI:15377"/>
        <dbReference type="ChEBI" id="CHEBI:17154"/>
        <dbReference type="ChEBI" id="CHEBI:29969"/>
        <dbReference type="ChEBI" id="CHEBI:57540"/>
        <dbReference type="ChEBI" id="CHEBI:87830"/>
        <dbReference type="ChEBI" id="CHEBI:87832"/>
    </reaction>
</comment>
<feature type="domain" description="Deacetylase sirtuin-type" evidence="5">
    <location>
        <begin position="1"/>
        <end position="234"/>
    </location>
</feature>
<keyword evidence="1" id="KW-0808">Transferase</keyword>